<evidence type="ECO:0000313" key="1">
    <source>
        <dbReference type="EMBL" id="TDW99608.1"/>
    </source>
</evidence>
<sequence>MRLMVTCEEATDWISRREEGKLTLSRGLRLRLHLFLCVFCRRFNRQNKILIHHVHHHNDATLSDQEKKAMADRLRGL</sequence>
<evidence type="ECO:0000313" key="2">
    <source>
        <dbReference type="Proteomes" id="UP000294498"/>
    </source>
</evidence>
<dbReference type="RefSeq" id="WP_133990449.1">
    <property type="nucleotide sequence ID" value="NZ_SODV01000001.1"/>
</dbReference>
<name>A0A4R8DP54_9BACT</name>
<organism evidence="1 2">
    <name type="scientific">Dinghuibacter silviterrae</name>
    <dbReference type="NCBI Taxonomy" id="1539049"/>
    <lineage>
        <taxon>Bacteria</taxon>
        <taxon>Pseudomonadati</taxon>
        <taxon>Bacteroidota</taxon>
        <taxon>Chitinophagia</taxon>
        <taxon>Chitinophagales</taxon>
        <taxon>Chitinophagaceae</taxon>
        <taxon>Dinghuibacter</taxon>
    </lineage>
</organism>
<dbReference type="Proteomes" id="UP000294498">
    <property type="component" value="Unassembled WGS sequence"/>
</dbReference>
<accession>A0A4R8DP54</accession>
<gene>
    <name evidence="1" type="ORF">EDB95_0618</name>
</gene>
<keyword evidence="2" id="KW-1185">Reference proteome</keyword>
<dbReference type="EMBL" id="SODV01000001">
    <property type="protein sequence ID" value="TDW99608.1"/>
    <property type="molecule type" value="Genomic_DNA"/>
</dbReference>
<proteinExistence type="predicted"/>
<dbReference type="AlphaFoldDB" id="A0A4R8DP54"/>
<protein>
    <submittedName>
        <fullName evidence="1">Uncharacterized protein</fullName>
    </submittedName>
</protein>
<dbReference type="OrthoDB" id="886726at2"/>
<reference evidence="1 2" key="1">
    <citation type="submission" date="2019-03" db="EMBL/GenBank/DDBJ databases">
        <title>Genomic Encyclopedia of Type Strains, Phase IV (KMG-IV): sequencing the most valuable type-strain genomes for metagenomic binning, comparative biology and taxonomic classification.</title>
        <authorList>
            <person name="Goeker M."/>
        </authorList>
    </citation>
    <scope>NUCLEOTIDE SEQUENCE [LARGE SCALE GENOMIC DNA]</scope>
    <source>
        <strain evidence="1 2">DSM 100059</strain>
    </source>
</reference>
<comment type="caution">
    <text evidence="1">The sequence shown here is derived from an EMBL/GenBank/DDBJ whole genome shotgun (WGS) entry which is preliminary data.</text>
</comment>